<proteinExistence type="predicted"/>
<dbReference type="PANTHER" id="PTHR33986:SF15">
    <property type="entry name" value="MITOCHONDRIAL FISSION PROTEIN ELM1"/>
    <property type="match status" value="1"/>
</dbReference>
<dbReference type="KEGG" id="lck:HN018_10975"/>
<sequence length="341" mass="36800">MVQPTDQRENQTRAGAAAPQEVTPGVILTEGYAGLEAQALGLAQRIGVTAATRTLRSERPWTWMPARFWPKPLDHVGGLHDLADGLVLTVGGTGGAIGAALRRERGRRVVQIQNPRMKLDRFDLVVANRHDEITGPNVLLTRTALHRVTPPVLEEARLVWQDRLAGLPRPLVAVLVGGANGRFRLGAPEAHALAAGLAAMMRTDRVGIALTPSRRTGTEVRGILEGALQPLGAWIWDMQGQNPYLGLLACADAIVVTSDSVSMVSEAAATHAPVLVAELPGRSRRIGLFLRDLIDAGRVRPFNGRLETWDATPLDDSDAIADEVCRRLGLTGPNRYPEQEV</sequence>
<dbReference type="AlphaFoldDB" id="A0A6M8HX01"/>
<gene>
    <name evidence="1" type="ORF">HN018_10975</name>
</gene>
<dbReference type="EMBL" id="CP053708">
    <property type="protein sequence ID" value="QKE92591.1"/>
    <property type="molecule type" value="Genomic_DNA"/>
</dbReference>
<name>A0A6M8HX01_9PROT</name>
<evidence type="ECO:0008006" key="3">
    <source>
        <dbReference type="Google" id="ProtNLM"/>
    </source>
</evidence>
<keyword evidence="2" id="KW-1185">Reference proteome</keyword>
<dbReference type="Pfam" id="PF06258">
    <property type="entry name" value="Mito_fiss_Elm1"/>
    <property type="match status" value="1"/>
</dbReference>
<dbReference type="SUPFAM" id="SSF53756">
    <property type="entry name" value="UDP-Glycosyltransferase/glycogen phosphorylase"/>
    <property type="match status" value="1"/>
</dbReference>
<evidence type="ECO:0000313" key="1">
    <source>
        <dbReference type="EMBL" id="QKE92591.1"/>
    </source>
</evidence>
<dbReference type="InterPro" id="IPR009367">
    <property type="entry name" value="Elm1-like"/>
</dbReference>
<accession>A0A6M8HX01</accession>
<organism evidence="1 2">
    <name type="scientific">Lichenicola cladoniae</name>
    <dbReference type="NCBI Taxonomy" id="1484109"/>
    <lineage>
        <taxon>Bacteria</taxon>
        <taxon>Pseudomonadati</taxon>
        <taxon>Pseudomonadota</taxon>
        <taxon>Alphaproteobacteria</taxon>
        <taxon>Acetobacterales</taxon>
        <taxon>Acetobacteraceae</taxon>
        <taxon>Lichenicola</taxon>
    </lineage>
</organism>
<evidence type="ECO:0000313" key="2">
    <source>
        <dbReference type="Proteomes" id="UP000500767"/>
    </source>
</evidence>
<reference evidence="1 2" key="1">
    <citation type="journal article" date="2014" name="World J. Microbiol. Biotechnol.">
        <title>Biodiversity and physiological characteristics of Antarctic and Arctic lichens-associated bacteria.</title>
        <authorList>
            <person name="Lee Y.M."/>
            <person name="Kim E.H."/>
            <person name="Lee H.K."/>
            <person name="Hong S.G."/>
        </authorList>
    </citation>
    <scope>NUCLEOTIDE SEQUENCE [LARGE SCALE GENOMIC DNA]</scope>
    <source>
        <strain evidence="1 2">PAMC 26569</strain>
    </source>
</reference>
<dbReference type="PANTHER" id="PTHR33986">
    <property type="entry name" value="OS02G0535700 PROTEIN"/>
    <property type="match status" value="1"/>
</dbReference>
<protein>
    <recommendedName>
        <fullName evidence="3">Nucleoside-diphosphate sugar epimerase</fullName>
    </recommendedName>
</protein>
<dbReference type="Proteomes" id="UP000500767">
    <property type="component" value="Chromosome"/>
</dbReference>